<keyword evidence="3" id="KW-1185">Reference proteome</keyword>
<comment type="caution">
    <text evidence="2">The sequence shown here is derived from an EMBL/GenBank/DDBJ whole genome shotgun (WGS) entry which is preliminary data.</text>
</comment>
<evidence type="ECO:0000313" key="2">
    <source>
        <dbReference type="EMBL" id="EXX94806.1"/>
    </source>
</evidence>
<proteinExistence type="predicted"/>
<evidence type="ECO:0000313" key="3">
    <source>
        <dbReference type="Proteomes" id="UP000023104"/>
    </source>
</evidence>
<reference evidence="2 3" key="1">
    <citation type="submission" date="2014-02" db="EMBL/GenBank/DDBJ databases">
        <title>Whole Genome Sequencing Of Bordetella Holmesii, An Emerging Opportunistic Infection Of Humans.</title>
        <authorList>
            <person name="Tettelin H."/>
            <person name="Hooven T.A."/>
            <person name="Hine E."/>
            <person name="Su Q."/>
            <person name="Huard R.C."/>
            <person name="Della-Latta P."/>
            <person name="Daugherty S.C."/>
            <person name="Agrawal S."/>
            <person name="Sengamalay N."/>
            <person name="Tallon L.J."/>
            <person name="Sadzewicz L."/>
            <person name="Whittier S."/>
            <person name="Fraser C.M."/>
            <person name="Ratner A.J."/>
        </authorList>
    </citation>
    <scope>NUCLEOTIDE SEQUENCE [LARGE SCALE GENOMIC DNA]</scope>
    <source>
        <strain evidence="2 3">1058</strain>
    </source>
</reference>
<protein>
    <recommendedName>
        <fullName evidence="4">N-acetyltransferase YedL</fullName>
    </recommendedName>
</protein>
<feature type="region of interest" description="Disordered" evidence="1">
    <location>
        <begin position="22"/>
        <end position="49"/>
    </location>
</feature>
<gene>
    <name evidence="2" type="ORF">D559_2229</name>
</gene>
<sequence>MQAQNSLIIGSTQWHQRVSVQVDQGHPRAGSEALAGNTPTEVSGRTGNDDDLFCKIRAHNAMPPKEAPPQT</sequence>
<dbReference type="Proteomes" id="UP000023104">
    <property type="component" value="Unassembled WGS sequence"/>
</dbReference>
<organism evidence="2 3">
    <name type="scientific">Bordetella holmesii 1058</name>
    <dbReference type="NCBI Taxonomy" id="1247648"/>
    <lineage>
        <taxon>Bacteria</taxon>
        <taxon>Pseudomonadati</taxon>
        <taxon>Pseudomonadota</taxon>
        <taxon>Betaproteobacteria</taxon>
        <taxon>Burkholderiales</taxon>
        <taxon>Alcaligenaceae</taxon>
        <taxon>Bordetella</taxon>
    </lineage>
</organism>
<feature type="compositionally biased region" description="Polar residues" evidence="1">
    <location>
        <begin position="37"/>
        <end position="46"/>
    </location>
</feature>
<name>A0ABP3BHV3_9BORD</name>
<dbReference type="EMBL" id="JDTF01000004">
    <property type="protein sequence ID" value="EXX94806.1"/>
    <property type="molecule type" value="Genomic_DNA"/>
</dbReference>
<accession>A0ABP3BHV3</accession>
<evidence type="ECO:0008006" key="4">
    <source>
        <dbReference type="Google" id="ProtNLM"/>
    </source>
</evidence>
<evidence type="ECO:0000256" key="1">
    <source>
        <dbReference type="SAM" id="MobiDB-lite"/>
    </source>
</evidence>